<evidence type="ECO:0000313" key="2">
    <source>
        <dbReference type="Proteomes" id="UP000032068"/>
    </source>
</evidence>
<dbReference type="OrthoDB" id="7030069at2"/>
<dbReference type="AlphaFoldDB" id="A0A0D0JTU9"/>
<organism evidence="1 2">
    <name type="scientific">Pseudomonas fulva</name>
    <dbReference type="NCBI Taxonomy" id="47880"/>
    <lineage>
        <taxon>Bacteria</taxon>
        <taxon>Pseudomonadati</taxon>
        <taxon>Pseudomonadota</taxon>
        <taxon>Gammaproteobacteria</taxon>
        <taxon>Pseudomonadales</taxon>
        <taxon>Pseudomonadaceae</taxon>
        <taxon>Pseudomonas</taxon>
    </lineage>
</organism>
<comment type="caution">
    <text evidence="1">The sequence shown here is derived from an EMBL/GenBank/DDBJ whole genome shotgun (WGS) entry which is preliminary data.</text>
</comment>
<reference evidence="1 2" key="1">
    <citation type="submission" date="2014-12" db="EMBL/GenBank/DDBJ databases">
        <title>16Stimator: statistical estimation of ribosomal gene copy numbers from draft genome assemblies.</title>
        <authorList>
            <person name="Perisin M.A."/>
            <person name="Vetter M."/>
            <person name="Gilbert J.A."/>
            <person name="Bergelson J."/>
        </authorList>
    </citation>
    <scope>NUCLEOTIDE SEQUENCE [LARGE SCALE GENOMIC DNA]</scope>
    <source>
        <strain evidence="1 2">MEJ086</strain>
    </source>
</reference>
<dbReference type="EMBL" id="JXQW01000108">
    <property type="protein sequence ID" value="KIP89709.1"/>
    <property type="molecule type" value="Genomic_DNA"/>
</dbReference>
<name>A0A0D0JTU9_9PSED</name>
<sequence>MSDQTQLPDAAHALAYMGKTVLVELQWDDEPRSYWYRVHVVGVVLPMAGVFDEAYFMTKAVDDPSPYPEELFFSDIRSIRAIRH</sequence>
<dbReference type="RefSeq" id="WP_042556391.1">
    <property type="nucleotide sequence ID" value="NZ_JXQW01000108.1"/>
</dbReference>
<dbReference type="Proteomes" id="UP000032068">
    <property type="component" value="Unassembled WGS sequence"/>
</dbReference>
<protein>
    <submittedName>
        <fullName evidence="1">Uncharacterized protein</fullName>
    </submittedName>
</protein>
<gene>
    <name evidence="1" type="ORF">RU08_23960</name>
</gene>
<proteinExistence type="predicted"/>
<evidence type="ECO:0000313" key="1">
    <source>
        <dbReference type="EMBL" id="KIP89709.1"/>
    </source>
</evidence>
<accession>A0A0D0JTU9</accession>